<keyword evidence="2" id="KW-1185">Reference proteome</keyword>
<dbReference type="OrthoDB" id="2916470at2"/>
<evidence type="ECO:0000313" key="2">
    <source>
        <dbReference type="Proteomes" id="UP000219356"/>
    </source>
</evidence>
<accession>A0A285NLY3</accession>
<proteinExistence type="predicted"/>
<organism evidence="1 2">
    <name type="scientific">Terribacillus aidingensis</name>
    <dbReference type="NCBI Taxonomy" id="586416"/>
    <lineage>
        <taxon>Bacteria</taxon>
        <taxon>Bacillati</taxon>
        <taxon>Bacillota</taxon>
        <taxon>Bacilli</taxon>
        <taxon>Bacillales</taxon>
        <taxon>Bacillaceae</taxon>
        <taxon>Terribacillus</taxon>
    </lineage>
</organism>
<gene>
    <name evidence="1" type="ORF">SAMN05421503_1425</name>
</gene>
<evidence type="ECO:0000313" key="1">
    <source>
        <dbReference type="EMBL" id="SNZ09933.1"/>
    </source>
</evidence>
<dbReference type="RefSeq" id="WP_097040670.1">
    <property type="nucleotide sequence ID" value="NZ_OBEK01000002.1"/>
</dbReference>
<dbReference type="AlphaFoldDB" id="A0A285NLY3"/>
<dbReference type="Proteomes" id="UP000219356">
    <property type="component" value="Unassembled WGS sequence"/>
</dbReference>
<dbReference type="EMBL" id="OBEK01000002">
    <property type="protein sequence ID" value="SNZ09933.1"/>
    <property type="molecule type" value="Genomic_DNA"/>
</dbReference>
<reference evidence="2" key="1">
    <citation type="submission" date="2017-09" db="EMBL/GenBank/DDBJ databases">
        <authorList>
            <person name="Varghese N."/>
            <person name="Submissions S."/>
        </authorList>
    </citation>
    <scope>NUCLEOTIDE SEQUENCE [LARGE SCALE GENOMIC DNA]</scope>
    <source>
        <strain evidence="2">CGMCC 1.8913</strain>
    </source>
</reference>
<sequence>MSKKLTLQLLKSDAKKYDKKEKVQLTEDVHAFIYPLFSPTKVKEMLIEFLTDFEQAKAEKIDLASVGRQEWLFFMIIKTFADLEISSHLKNKFNTYLQIRNSDIYPLILEAFPKESYQRVVKMMDSIDRQLVELKNMDQQKLEDLVQKVVELEEEVQTEGE</sequence>
<name>A0A285NLY3_9BACI</name>
<protein>
    <submittedName>
        <fullName evidence="1">Uncharacterized protein</fullName>
    </submittedName>
</protein>